<evidence type="ECO:0000256" key="1">
    <source>
        <dbReference type="SAM" id="MobiDB-lite"/>
    </source>
</evidence>
<dbReference type="AlphaFoldDB" id="A0A381Z777"/>
<dbReference type="EMBL" id="UINC01020234">
    <property type="protein sequence ID" value="SVA85145.1"/>
    <property type="molecule type" value="Genomic_DNA"/>
</dbReference>
<name>A0A381Z777_9ZZZZ</name>
<feature type="region of interest" description="Disordered" evidence="1">
    <location>
        <begin position="1"/>
        <end position="23"/>
    </location>
</feature>
<protein>
    <submittedName>
        <fullName evidence="2">Uncharacterized protein</fullName>
    </submittedName>
</protein>
<proteinExistence type="predicted"/>
<sequence length="123" mass="13338">MESTPGPDGPSPSGDPNGGDRAATTAYRRLRTLRRLLRRLGLLDLLGRDWARVDPETKRITFGDVPEGRDELLISHLEDLLDDKLPPAPGYSNRAVGKFATSAVAKPFTPKPETVGPHLGGKE</sequence>
<evidence type="ECO:0000313" key="2">
    <source>
        <dbReference type="EMBL" id="SVA85145.1"/>
    </source>
</evidence>
<accession>A0A381Z777</accession>
<gene>
    <name evidence="2" type="ORF">METZ01_LOCUS137999</name>
</gene>
<organism evidence="2">
    <name type="scientific">marine metagenome</name>
    <dbReference type="NCBI Taxonomy" id="408172"/>
    <lineage>
        <taxon>unclassified sequences</taxon>
        <taxon>metagenomes</taxon>
        <taxon>ecological metagenomes</taxon>
    </lineage>
</organism>
<reference evidence="2" key="1">
    <citation type="submission" date="2018-05" db="EMBL/GenBank/DDBJ databases">
        <authorList>
            <person name="Lanie J.A."/>
            <person name="Ng W.-L."/>
            <person name="Kazmierczak K.M."/>
            <person name="Andrzejewski T.M."/>
            <person name="Davidsen T.M."/>
            <person name="Wayne K.J."/>
            <person name="Tettelin H."/>
            <person name="Glass J.I."/>
            <person name="Rusch D."/>
            <person name="Podicherti R."/>
            <person name="Tsui H.-C.T."/>
            <person name="Winkler M.E."/>
        </authorList>
    </citation>
    <scope>NUCLEOTIDE SEQUENCE</scope>
</reference>